<sequence length="674" mass="81570">MLLNDKFGIILNHCQTNYDLDLYFYIQNYILYDINILESTKIHQILWFNNYTNINFIEDIHKWINKKIKNERDLIRTNIKNNICTINDLSIFLDKYNTKIIYLSKLLKDDKKLLNIYNIVIEQLIITDSIIMKFIETEILKFDDIIINDINKYILIIKKIDSDIYTNIINIITNILITNNKTIIKLHNINNITNNLIPSNLYLIYIIDNNINYYYKITNHYKFINLELCKELIDIFITDLIKITNIYEFEFINNNLWNKIYKILLTYNYIDVIKHIYHNMINQINNDNYNIILDFIINHYINYKINKYIINELLHILNDTILIKYIDNNIKKLWSLYPYKYQINKINKILNLYIHIELLKNTDNKNKKITNEQYYENYYESFIKRLFVIFTNNNLKYQQLIEYEYKFIIYLQNYQNNYNVSKYLKIIDDLNKSYKMKTELAIPNNFNILITSYSWNINKIDGNIKIPNSSLLYPYLNLYNVNYHILNIKQKIIIWFGHYGYIDIEYLNINIKLLPVQFIILELFDNDNIKIPVNNILNLTCNINYNINFKKQIINSLIIGNLLLIKNEYIILNTEPTFETNYIELFHKNYNIQNSILDINLNIYVYSEKEIICSNISNILNNNPLHKTILYHLLKTKIKQFIVTNKLFDMAINYLIEKDYIKINNDIYEKLMYT</sequence>
<accession>A0A6C0H8C2</accession>
<dbReference type="InterPro" id="IPR036317">
    <property type="entry name" value="Cullin_homology_sf"/>
</dbReference>
<dbReference type="SUPFAM" id="SSF75632">
    <property type="entry name" value="Cullin homology domain"/>
    <property type="match status" value="1"/>
</dbReference>
<dbReference type="AlphaFoldDB" id="A0A6C0H8C2"/>
<proteinExistence type="predicted"/>
<organism evidence="1">
    <name type="scientific">viral metagenome</name>
    <dbReference type="NCBI Taxonomy" id="1070528"/>
    <lineage>
        <taxon>unclassified sequences</taxon>
        <taxon>metagenomes</taxon>
        <taxon>organismal metagenomes</taxon>
    </lineage>
</organism>
<name>A0A6C0H8C2_9ZZZZ</name>
<evidence type="ECO:0000313" key="1">
    <source>
        <dbReference type="EMBL" id="QHT76610.1"/>
    </source>
</evidence>
<dbReference type="EMBL" id="MN739898">
    <property type="protein sequence ID" value="QHT76610.1"/>
    <property type="molecule type" value="Genomic_DNA"/>
</dbReference>
<protein>
    <submittedName>
        <fullName evidence="1">Uncharacterized protein</fullName>
    </submittedName>
</protein>
<reference evidence="1" key="1">
    <citation type="journal article" date="2020" name="Nature">
        <title>Giant virus diversity and host interactions through global metagenomics.</title>
        <authorList>
            <person name="Schulz F."/>
            <person name="Roux S."/>
            <person name="Paez-Espino D."/>
            <person name="Jungbluth S."/>
            <person name="Walsh D.A."/>
            <person name="Denef V.J."/>
            <person name="McMahon K.D."/>
            <person name="Konstantinidis K.T."/>
            <person name="Eloe-Fadrosh E.A."/>
            <person name="Kyrpides N.C."/>
            <person name="Woyke T."/>
        </authorList>
    </citation>
    <scope>NUCLEOTIDE SEQUENCE</scope>
    <source>
        <strain evidence="1">GVMAG-M-3300023179-82</strain>
    </source>
</reference>